<protein>
    <submittedName>
        <fullName evidence="1">Unnamed protein product</fullName>
    </submittedName>
</protein>
<accession>A0A9W6XEG5</accession>
<evidence type="ECO:0000313" key="1">
    <source>
        <dbReference type="EMBL" id="GMF36931.1"/>
    </source>
</evidence>
<organism evidence="1 2">
    <name type="scientific">Phytophthora fragariaefolia</name>
    <dbReference type="NCBI Taxonomy" id="1490495"/>
    <lineage>
        <taxon>Eukaryota</taxon>
        <taxon>Sar</taxon>
        <taxon>Stramenopiles</taxon>
        <taxon>Oomycota</taxon>
        <taxon>Peronosporomycetes</taxon>
        <taxon>Peronosporales</taxon>
        <taxon>Peronosporaceae</taxon>
        <taxon>Phytophthora</taxon>
    </lineage>
</organism>
<keyword evidence="2" id="KW-1185">Reference proteome</keyword>
<dbReference type="EMBL" id="BSXT01000975">
    <property type="protein sequence ID" value="GMF36931.1"/>
    <property type="molecule type" value="Genomic_DNA"/>
</dbReference>
<sequence length="166" mass="18529">MIYSSVSVHSPLPKWSAPSTARSTFAIPVVTDPVAEGLYDVNSRSFAFFRCRQRRVERDERRRWFHRSRRRRWAAYESSLSSLSTLSELLELSLSPLSAGCDSRLGTRVTVIAALLAVRISAGSVAWARLLACCCGEALREFSLPTSLTINQGLDGEKMIWTSSKD</sequence>
<comment type="caution">
    <text evidence="1">The sequence shown here is derived from an EMBL/GenBank/DDBJ whole genome shotgun (WGS) entry which is preliminary data.</text>
</comment>
<name>A0A9W6XEG5_9STRA</name>
<gene>
    <name evidence="1" type="ORF">Pfra01_001020000</name>
</gene>
<dbReference type="AlphaFoldDB" id="A0A9W6XEG5"/>
<reference evidence="1" key="1">
    <citation type="submission" date="2023-04" db="EMBL/GenBank/DDBJ databases">
        <title>Phytophthora fragariaefolia NBRC 109709.</title>
        <authorList>
            <person name="Ichikawa N."/>
            <person name="Sato H."/>
            <person name="Tonouchi N."/>
        </authorList>
    </citation>
    <scope>NUCLEOTIDE SEQUENCE</scope>
    <source>
        <strain evidence="1">NBRC 109709</strain>
    </source>
</reference>
<evidence type="ECO:0000313" key="2">
    <source>
        <dbReference type="Proteomes" id="UP001165121"/>
    </source>
</evidence>
<dbReference type="Proteomes" id="UP001165121">
    <property type="component" value="Unassembled WGS sequence"/>
</dbReference>
<proteinExistence type="predicted"/>